<accession>A0AAV4QQE7</accession>
<sequence>MEPVITIQNVDINDFAIVVENIKSSITLKQDVEGVWSEEHEQIMWQFVIDPESKLLTCYFHEDSLNCDEMGMVVHGCTNEKGTDTLEDSGPLEEIEHWEIKCDDLNQVLHQLSGTM</sequence>
<evidence type="ECO:0000313" key="2">
    <source>
        <dbReference type="Proteomes" id="UP001054945"/>
    </source>
</evidence>
<protein>
    <submittedName>
        <fullName evidence="1">Uncharacterized protein</fullName>
    </submittedName>
</protein>
<dbReference type="Proteomes" id="UP001054945">
    <property type="component" value="Unassembled WGS sequence"/>
</dbReference>
<reference evidence="1 2" key="1">
    <citation type="submission" date="2021-06" db="EMBL/GenBank/DDBJ databases">
        <title>Caerostris extrusa draft genome.</title>
        <authorList>
            <person name="Kono N."/>
            <person name="Arakawa K."/>
        </authorList>
    </citation>
    <scope>NUCLEOTIDE SEQUENCE [LARGE SCALE GENOMIC DNA]</scope>
</reference>
<organism evidence="1 2">
    <name type="scientific">Caerostris extrusa</name>
    <name type="common">Bark spider</name>
    <name type="synonym">Caerostris bankana</name>
    <dbReference type="NCBI Taxonomy" id="172846"/>
    <lineage>
        <taxon>Eukaryota</taxon>
        <taxon>Metazoa</taxon>
        <taxon>Ecdysozoa</taxon>
        <taxon>Arthropoda</taxon>
        <taxon>Chelicerata</taxon>
        <taxon>Arachnida</taxon>
        <taxon>Araneae</taxon>
        <taxon>Araneomorphae</taxon>
        <taxon>Entelegynae</taxon>
        <taxon>Araneoidea</taxon>
        <taxon>Araneidae</taxon>
        <taxon>Caerostris</taxon>
    </lineage>
</organism>
<name>A0AAV4QQE7_CAEEX</name>
<dbReference type="AlphaFoldDB" id="A0AAV4QQE7"/>
<comment type="caution">
    <text evidence="1">The sequence shown here is derived from an EMBL/GenBank/DDBJ whole genome shotgun (WGS) entry which is preliminary data.</text>
</comment>
<evidence type="ECO:0000313" key="1">
    <source>
        <dbReference type="EMBL" id="GIY11131.1"/>
    </source>
</evidence>
<proteinExistence type="predicted"/>
<dbReference type="EMBL" id="BPLR01006610">
    <property type="protein sequence ID" value="GIY11131.1"/>
    <property type="molecule type" value="Genomic_DNA"/>
</dbReference>
<keyword evidence="2" id="KW-1185">Reference proteome</keyword>
<gene>
    <name evidence="1" type="ORF">CEXT_403051</name>
</gene>